<dbReference type="RefSeq" id="WP_170126528.1">
    <property type="nucleotide sequence ID" value="NZ_LR698987.1"/>
</dbReference>
<accession>A0A2X4UR71</accession>
<evidence type="ECO:0008006" key="4">
    <source>
        <dbReference type="Google" id="ProtNLM"/>
    </source>
</evidence>
<organism evidence="2 3">
    <name type="scientific">Leminorella richardii</name>
    <dbReference type="NCBI Taxonomy" id="158841"/>
    <lineage>
        <taxon>Bacteria</taxon>
        <taxon>Pseudomonadati</taxon>
        <taxon>Pseudomonadota</taxon>
        <taxon>Gammaproteobacteria</taxon>
        <taxon>Enterobacterales</taxon>
        <taxon>Budviciaceae</taxon>
        <taxon>Leminorella</taxon>
    </lineage>
</organism>
<feature type="transmembrane region" description="Helical" evidence="1">
    <location>
        <begin position="12"/>
        <end position="31"/>
    </location>
</feature>
<gene>
    <name evidence="2" type="ORF">NCTC12151_02548</name>
</gene>
<sequence length="105" mass="11789">MPMKELQSYNVISHVLVLAMTLLGAVASYAYRILNGEEFRWSILFLQAVVAVFTGAMVLLMASYYHWAAEFAGGMAGLAGWSGAEFIKLLEKRFLKRLGEERHDD</sequence>
<dbReference type="Proteomes" id="UP000249005">
    <property type="component" value="Chromosome 1"/>
</dbReference>
<reference evidence="2 3" key="1">
    <citation type="submission" date="2018-06" db="EMBL/GenBank/DDBJ databases">
        <authorList>
            <consortium name="Pathogen Informatics"/>
            <person name="Doyle S."/>
        </authorList>
    </citation>
    <scope>NUCLEOTIDE SEQUENCE [LARGE SCALE GENOMIC DNA]</scope>
    <source>
        <strain evidence="2 3">NCTC12151</strain>
    </source>
</reference>
<dbReference type="KEGG" id="lri:NCTC12151_02548"/>
<name>A0A2X4UR71_9GAMM</name>
<keyword evidence="1" id="KW-0472">Membrane</keyword>
<evidence type="ECO:0000256" key="1">
    <source>
        <dbReference type="SAM" id="Phobius"/>
    </source>
</evidence>
<dbReference type="Pfam" id="PF16083">
    <property type="entry name" value="Phage_holin_3_3"/>
    <property type="match status" value="1"/>
</dbReference>
<keyword evidence="3" id="KW-1185">Reference proteome</keyword>
<keyword evidence="1" id="KW-0812">Transmembrane</keyword>
<proteinExistence type="predicted"/>
<evidence type="ECO:0000313" key="3">
    <source>
        <dbReference type="Proteomes" id="UP000249005"/>
    </source>
</evidence>
<protein>
    <recommendedName>
        <fullName evidence="4">Holin</fullName>
    </recommendedName>
</protein>
<dbReference type="AlphaFoldDB" id="A0A2X4UR71"/>
<dbReference type="InterPro" id="IPR032126">
    <property type="entry name" value="LydA_holin"/>
</dbReference>
<keyword evidence="1" id="KW-1133">Transmembrane helix</keyword>
<feature type="transmembrane region" description="Helical" evidence="1">
    <location>
        <begin position="43"/>
        <end position="65"/>
    </location>
</feature>
<dbReference type="EMBL" id="LS483470">
    <property type="protein sequence ID" value="SQI42346.1"/>
    <property type="molecule type" value="Genomic_DNA"/>
</dbReference>
<evidence type="ECO:0000313" key="2">
    <source>
        <dbReference type="EMBL" id="SQI42346.1"/>
    </source>
</evidence>